<dbReference type="Proteomes" id="UP000078240">
    <property type="component" value="Unassembled WGS sequence"/>
</dbReference>
<feature type="compositionally biased region" description="Acidic residues" evidence="1">
    <location>
        <begin position="354"/>
        <end position="377"/>
    </location>
</feature>
<feature type="region of interest" description="Disordered" evidence="1">
    <location>
        <begin position="270"/>
        <end position="404"/>
    </location>
</feature>
<gene>
    <name evidence="2" type="ORF">VFPBJ_11344</name>
</gene>
<comment type="caution">
    <text evidence="2">The sequence shown here is derived from an EMBL/GenBank/DDBJ whole genome shotgun (WGS) entry which is preliminary data.</text>
</comment>
<evidence type="ECO:0000256" key="1">
    <source>
        <dbReference type="SAM" id="MobiDB-lite"/>
    </source>
</evidence>
<protein>
    <submittedName>
        <fullName evidence="2">Uncharacterized protein</fullName>
    </submittedName>
</protein>
<dbReference type="AlphaFoldDB" id="A0A179FE30"/>
<sequence>MRRSCHARHTLAKTPPGAQMRYHGPVSWGCQTPSSIPLFILACCCCRFLSCASSIPQDIGACVTGLAGHPLDALLHVPLPIPALAAARVPAVTPVRGPVAAQVTLRIDLAELDVELVRRMMGLGVTIVVPRGGHGRAGGAGTRRGIVMVAMVASGGGEAVEAEGGEEGVLLVVRRRGCAIAVAIGGAGRGGAAGTHCLASRGGDGVAAGAMVAGARAVAAGAEPVVGAGAGEGARRDLLCNEGADREEDDDGGGDEGLRLEILERAPFEAREDGVGLTRDNHEDTVGHDEHLHRGESPHRGQDPPVGDEVADELEVEEGAEPKDGDGEGDEGALDGPLIAGSGCQEVDVSAGLNDEEADAKGDSDEDNDARGEDEEGTDRFGPEANRGPGLVHEGCLDDEDKQARHDVAGDAVGDELARDVGVVAGKGLVEVVERRHEEGDEDGVANDARRQAKGVEHRRHAPQLDERTRHGEEHQQRDDAAADLDRVVDGDGDGRVVEGVYLGDGHRNGRHAVRAQEGDVLRVRVEGRAVTARRLRGRHVAGGGKRVWCGEKRNGGGLRCSLVGTRGPK</sequence>
<feature type="compositionally biased region" description="Basic and acidic residues" evidence="1">
    <location>
        <begin position="463"/>
        <end position="481"/>
    </location>
</feature>
<organism evidence="2 3">
    <name type="scientific">Purpureocillium lilacinum</name>
    <name type="common">Paecilomyces lilacinus</name>
    <dbReference type="NCBI Taxonomy" id="33203"/>
    <lineage>
        <taxon>Eukaryota</taxon>
        <taxon>Fungi</taxon>
        <taxon>Dikarya</taxon>
        <taxon>Ascomycota</taxon>
        <taxon>Pezizomycotina</taxon>
        <taxon>Sordariomycetes</taxon>
        <taxon>Hypocreomycetidae</taxon>
        <taxon>Hypocreales</taxon>
        <taxon>Ophiocordycipitaceae</taxon>
        <taxon>Purpureocillium</taxon>
    </lineage>
</organism>
<feature type="compositionally biased region" description="Basic and acidic residues" evidence="1">
    <location>
        <begin position="270"/>
        <end position="302"/>
    </location>
</feature>
<reference evidence="2 3" key="1">
    <citation type="submission" date="2016-01" db="EMBL/GenBank/DDBJ databases">
        <title>Biosynthesis of antibiotic leucinostatins and their inhibition on Phytophthora in bio-control Purpureocillium lilacinum.</title>
        <authorList>
            <person name="Wang G."/>
            <person name="Liu Z."/>
            <person name="Lin R."/>
            <person name="Li E."/>
            <person name="Mao Z."/>
            <person name="Ling J."/>
            <person name="Yin W."/>
            <person name="Xie B."/>
        </authorList>
    </citation>
    <scope>NUCLEOTIDE SEQUENCE [LARGE SCALE GENOMIC DNA]</scope>
    <source>
        <strain evidence="2">PLBJ-1</strain>
    </source>
</reference>
<evidence type="ECO:0000313" key="2">
    <source>
        <dbReference type="EMBL" id="OAQ63746.1"/>
    </source>
</evidence>
<feature type="compositionally biased region" description="Acidic residues" evidence="1">
    <location>
        <begin position="309"/>
        <end position="319"/>
    </location>
</feature>
<accession>A0A179FE30</accession>
<evidence type="ECO:0000313" key="3">
    <source>
        <dbReference type="Proteomes" id="UP000078240"/>
    </source>
</evidence>
<feature type="region of interest" description="Disordered" evidence="1">
    <location>
        <begin position="436"/>
        <end position="481"/>
    </location>
</feature>
<dbReference type="EMBL" id="LSBH01000020">
    <property type="protein sequence ID" value="OAQ63746.1"/>
    <property type="molecule type" value="Genomic_DNA"/>
</dbReference>
<proteinExistence type="predicted"/>
<name>A0A179FE30_PURLI</name>